<dbReference type="PANTHER" id="PTHR30040">
    <property type="entry name" value="THIAMINE BIOSYNTHESIS LIPOPROTEIN APBE"/>
    <property type="match status" value="1"/>
</dbReference>
<evidence type="ECO:0000256" key="3">
    <source>
        <dbReference type="ARBA" id="ARBA00016337"/>
    </source>
</evidence>
<evidence type="ECO:0000256" key="10">
    <source>
        <dbReference type="ARBA" id="ARBA00048540"/>
    </source>
</evidence>
<evidence type="ECO:0000256" key="9">
    <source>
        <dbReference type="ARBA" id="ARBA00031306"/>
    </source>
</evidence>
<dbReference type="PIRSF" id="PIRSF006268">
    <property type="entry name" value="ApbE"/>
    <property type="match status" value="1"/>
</dbReference>
<keyword evidence="8" id="KW-0460">Magnesium</keyword>
<dbReference type="Gene3D" id="3.10.520.10">
    <property type="entry name" value="ApbE-like domains"/>
    <property type="match status" value="1"/>
</dbReference>
<evidence type="ECO:0000256" key="7">
    <source>
        <dbReference type="ARBA" id="ARBA00022827"/>
    </source>
</evidence>
<dbReference type="InterPro" id="IPR024932">
    <property type="entry name" value="ApbE"/>
</dbReference>
<keyword evidence="4" id="KW-0285">Flavoprotein</keyword>
<keyword evidence="7" id="KW-0274">FAD</keyword>
<comment type="catalytic activity">
    <reaction evidence="10">
        <text>L-threonyl-[protein] + FAD = FMN-L-threonyl-[protein] + AMP + H(+)</text>
        <dbReference type="Rhea" id="RHEA:36847"/>
        <dbReference type="Rhea" id="RHEA-COMP:11060"/>
        <dbReference type="Rhea" id="RHEA-COMP:11061"/>
        <dbReference type="ChEBI" id="CHEBI:15378"/>
        <dbReference type="ChEBI" id="CHEBI:30013"/>
        <dbReference type="ChEBI" id="CHEBI:57692"/>
        <dbReference type="ChEBI" id="CHEBI:74257"/>
        <dbReference type="ChEBI" id="CHEBI:456215"/>
        <dbReference type="EC" id="2.7.1.180"/>
    </reaction>
</comment>
<accession>A0A3B0U2Q4</accession>
<dbReference type="InterPro" id="IPR003374">
    <property type="entry name" value="ApbE-like_sf"/>
</dbReference>
<evidence type="ECO:0000313" key="11">
    <source>
        <dbReference type="EMBL" id="VAW18709.1"/>
    </source>
</evidence>
<evidence type="ECO:0000256" key="8">
    <source>
        <dbReference type="ARBA" id="ARBA00022842"/>
    </source>
</evidence>
<sequence>MITRRRVLSIIAGGAILPIAGSALGKTGITRWHGLALGAGAQIIVDHPDADRLIAQAVMEISRLERIFSLYLADSELSRLNRNGVLLQPSFEMVELLSLCSSINQRTKGAFDPTIQALWALYAKKYSAGETPSDKEITQAKAQTGWDGIEFSSERVRFVRPGAALSFNGIAQGFIADKIAALFTANGVENVLVNTGEIIGVGAGADGTGWPVNLGNRNGREIGLTNQAVATSAPLGTVFDRAGKVGHIIDPRTGYPGGKWSMVSVIANRAALADGLSTGFCLMSEPEILAATGDTQVVLS</sequence>
<keyword evidence="5" id="KW-0808">Transferase</keyword>
<evidence type="ECO:0000256" key="1">
    <source>
        <dbReference type="ARBA" id="ARBA00001946"/>
    </source>
</evidence>
<dbReference type="PANTHER" id="PTHR30040:SF2">
    <property type="entry name" value="FAD:PROTEIN FMN TRANSFERASE"/>
    <property type="match status" value="1"/>
</dbReference>
<protein>
    <recommendedName>
        <fullName evidence="3">FAD:protein FMN transferase</fullName>
        <ecNumber evidence="2">2.7.1.180</ecNumber>
    </recommendedName>
    <alternativeName>
        <fullName evidence="9">Flavin transferase</fullName>
    </alternativeName>
</protein>
<keyword evidence="6" id="KW-0479">Metal-binding</keyword>
<comment type="cofactor">
    <cofactor evidence="1">
        <name>Mg(2+)</name>
        <dbReference type="ChEBI" id="CHEBI:18420"/>
    </cofactor>
</comment>
<dbReference type="GO" id="GO:0016740">
    <property type="term" value="F:transferase activity"/>
    <property type="evidence" value="ECO:0007669"/>
    <property type="project" value="UniProtKB-KW"/>
</dbReference>
<reference evidence="11" key="1">
    <citation type="submission" date="2018-06" db="EMBL/GenBank/DDBJ databases">
        <authorList>
            <person name="Zhirakovskaya E."/>
        </authorList>
    </citation>
    <scope>NUCLEOTIDE SEQUENCE</scope>
</reference>
<gene>
    <name evidence="11" type="ORF">MNBD_ALPHA12-536</name>
</gene>
<dbReference type="GO" id="GO:0046872">
    <property type="term" value="F:metal ion binding"/>
    <property type="evidence" value="ECO:0007669"/>
    <property type="project" value="UniProtKB-KW"/>
</dbReference>
<evidence type="ECO:0000256" key="5">
    <source>
        <dbReference type="ARBA" id="ARBA00022679"/>
    </source>
</evidence>
<dbReference type="EMBL" id="UOEO01000093">
    <property type="protein sequence ID" value="VAW18709.1"/>
    <property type="molecule type" value="Genomic_DNA"/>
</dbReference>
<dbReference type="Pfam" id="PF02424">
    <property type="entry name" value="ApbE"/>
    <property type="match status" value="1"/>
</dbReference>
<evidence type="ECO:0000256" key="6">
    <source>
        <dbReference type="ARBA" id="ARBA00022723"/>
    </source>
</evidence>
<evidence type="ECO:0000256" key="4">
    <source>
        <dbReference type="ARBA" id="ARBA00022630"/>
    </source>
</evidence>
<name>A0A3B0U2Q4_9ZZZZ</name>
<organism evidence="11">
    <name type="scientific">hydrothermal vent metagenome</name>
    <dbReference type="NCBI Taxonomy" id="652676"/>
    <lineage>
        <taxon>unclassified sequences</taxon>
        <taxon>metagenomes</taxon>
        <taxon>ecological metagenomes</taxon>
    </lineage>
</organism>
<evidence type="ECO:0000256" key="2">
    <source>
        <dbReference type="ARBA" id="ARBA00011955"/>
    </source>
</evidence>
<dbReference type="AlphaFoldDB" id="A0A3B0U2Q4"/>
<dbReference type="EC" id="2.7.1.180" evidence="2"/>
<dbReference type="SUPFAM" id="SSF143631">
    <property type="entry name" value="ApbE-like"/>
    <property type="match status" value="1"/>
</dbReference>
<proteinExistence type="predicted"/>